<dbReference type="InterPro" id="IPR045163">
    <property type="entry name" value="Focadhesin/RST1"/>
</dbReference>
<feature type="domain" description="DUF3730" evidence="2">
    <location>
        <begin position="464"/>
        <end position="680"/>
    </location>
</feature>
<dbReference type="Gene3D" id="1.25.10.10">
    <property type="entry name" value="Leucine-rich Repeat Variant"/>
    <property type="match status" value="1"/>
</dbReference>
<dbReference type="InterPro" id="IPR021392">
    <property type="entry name" value="Focadhesin_C"/>
</dbReference>
<dbReference type="AlphaFoldDB" id="A0A1S4F3N2"/>
<reference evidence="3 4" key="1">
    <citation type="submission" date="2017-06" db="EMBL/GenBank/DDBJ databases">
        <title>Aedes aegypti genome working group (AGWG) sequencing and assembly.</title>
        <authorList>
            <consortium name="Aedes aegypti Genome Working Group (AGWG)"/>
            <person name="Matthews B.J."/>
        </authorList>
    </citation>
    <scope>NUCLEOTIDE SEQUENCE [LARGE SCALE GENOMIC DNA]</scope>
    <source>
        <strain evidence="3 4">LVP_AGWG</strain>
    </source>
</reference>
<evidence type="ECO:0000259" key="1">
    <source>
        <dbReference type="Pfam" id="PF11229"/>
    </source>
</evidence>
<dbReference type="Pfam" id="PF11229">
    <property type="entry name" value="Focadhesin"/>
    <property type="match status" value="1"/>
</dbReference>
<evidence type="ECO:0000313" key="3">
    <source>
        <dbReference type="EnsemblMetazoa" id="AAEL003089-PA"/>
    </source>
</evidence>
<keyword evidence="4" id="KW-1185">Reference proteome</keyword>
<dbReference type="InParanoid" id="A0A1S4F3N2"/>
<dbReference type="GO" id="GO:0060147">
    <property type="term" value="P:regulation of post-transcriptional gene silencing"/>
    <property type="evidence" value="ECO:0007669"/>
    <property type="project" value="InterPro"/>
</dbReference>
<dbReference type="InterPro" id="IPR022542">
    <property type="entry name" value="FOCAD/RST1_DUF3730"/>
</dbReference>
<dbReference type="FunCoup" id="A0A1S4F3N2">
    <property type="interactions" value="2"/>
</dbReference>
<name>A0A1S4F3N2_AEDAE</name>
<dbReference type="SUPFAM" id="SSF48371">
    <property type="entry name" value="ARM repeat"/>
    <property type="match status" value="1"/>
</dbReference>
<dbReference type="Proteomes" id="UP000008820">
    <property type="component" value="Chromosome 2"/>
</dbReference>
<protein>
    <submittedName>
        <fullName evidence="3">DUF3730 domain-containing protein</fullName>
    </submittedName>
</protein>
<dbReference type="InterPro" id="IPR011989">
    <property type="entry name" value="ARM-like"/>
</dbReference>
<dbReference type="OrthoDB" id="6354723at2759"/>
<sequence>MDDYKQIVSKHSILATASAIQKCIKSINDKQSKSNVKTNELELLKSLVKSDNPRTAQLAVQALVQLVSSGSLDLGQTLGILVTTLANSSSAHFNAIGYGMFELLLLDLRRRCSALGEDPYVCQFDLKPPQHPLILLLSNRDVVKVLAFSNKVNEICHHHDQIIRKNSVEFLRPVFLHVFNNPTLFPETQKMWRALLKSASNDDTAVKMIYEIISWSKTSTSEKCLYTNNLLLEVLDYVPAEKRFEWLRRDICLYIAAVSKELIGYNYDPSENFLKIFSALHVDKDHASVNYNSVLLMVLSDVMQNIAPAHILGLMRIVHFLLESGCNRLSQLMIMDGAVQLLGQQTFIHNYLEDCNCVLNAVLRNSYPAEVPTLFDMRPASYFHLDIAKYSHFCMWWNDVENQILTIDQFLEALSRTSRFSDKVNLVLRGLMYTHEIPFEDWRKLFDQLVICSKSNEEICSRLLTPILFLLANDSNPRKRLHLLRSLALMGAKDHVLRVLKALTKDVDRATSLDLYLRLWKAEPRTYPFLYDVLKDTSRRPREDSWETSFARTYTIREICLIKPQQHGADLVNLFSEILSHPEDANNEAAVALAIDAIASLCENHVINIVSTWKVLGFKFTHEKRPRIIQSLCRFFANVPSIKVNSLEQERLVNEIILKLWQFVTDFDDREVIVAALDSLKSFSPDMMNIFQIPEIFRQGIPLPSEDDESLDAKMIPGDCWIQLIHFVNHSAIEAAGDLVAHHIHNEMQSYRGGIYLNPEGRPEPSSLKHLPKRSILAAVIHHLISHGGKMNSADTTDIVLYNLLRIVAKKYPKPIPPLNWCFLHEYFHHCYESKKYCLQIAIKQMPHSGTAKRIVENFLSDAVETDMEVEDVLVVLEYLDVLTEYVQSDIYKRFLHLSLQFLLEKSEEHGANTGSPFVETVQHLKNAVTKKSYQNEDNFDYLCEALENLFSRFSINTKLFDEYLKVLSVLPSKHLTSLLKPSTWIDKRNQTKLEKAIVLQFSIHKHNPIATDLHLFELSDILKTIGSFETNMQNYFLRSFFDFVPQLENHKALNGWIIELIGYIQSDLAEVNTLQMKEVALLLDVFLTAVISLSGYGALFGKAIVEDLDKRLFVFPSSLIMVFQMNMWREIENKIYEFLYHLYNHPNISTPYAECLKNALLCCKEQSYLQQPKAWPKFVSLRRL</sequence>
<dbReference type="Pfam" id="PF12530">
    <property type="entry name" value="DUF3730"/>
    <property type="match status" value="1"/>
</dbReference>
<dbReference type="InterPro" id="IPR016024">
    <property type="entry name" value="ARM-type_fold"/>
</dbReference>
<evidence type="ECO:0000259" key="2">
    <source>
        <dbReference type="Pfam" id="PF12530"/>
    </source>
</evidence>
<proteinExistence type="predicted"/>
<evidence type="ECO:0000313" key="4">
    <source>
        <dbReference type="Proteomes" id="UP000008820"/>
    </source>
</evidence>
<organism evidence="3 4">
    <name type="scientific">Aedes aegypti</name>
    <name type="common">Yellowfever mosquito</name>
    <name type="synonym">Culex aegypti</name>
    <dbReference type="NCBI Taxonomy" id="7159"/>
    <lineage>
        <taxon>Eukaryota</taxon>
        <taxon>Metazoa</taxon>
        <taxon>Ecdysozoa</taxon>
        <taxon>Arthropoda</taxon>
        <taxon>Hexapoda</taxon>
        <taxon>Insecta</taxon>
        <taxon>Pterygota</taxon>
        <taxon>Neoptera</taxon>
        <taxon>Endopterygota</taxon>
        <taxon>Diptera</taxon>
        <taxon>Nematocera</taxon>
        <taxon>Culicoidea</taxon>
        <taxon>Culicidae</taxon>
        <taxon>Culicinae</taxon>
        <taxon>Aedini</taxon>
        <taxon>Aedes</taxon>
        <taxon>Stegomyia</taxon>
    </lineage>
</organism>
<feature type="domain" description="Focadhesin C-terminal" evidence="1">
    <location>
        <begin position="765"/>
        <end position="1095"/>
    </location>
</feature>
<gene>
    <name evidence="3" type="primary">5577000</name>
</gene>
<reference evidence="3" key="2">
    <citation type="submission" date="2020-05" db="UniProtKB">
        <authorList>
            <consortium name="EnsemblMetazoa"/>
        </authorList>
    </citation>
    <scope>IDENTIFICATION</scope>
    <source>
        <strain evidence="3">LVP_AGWG</strain>
    </source>
</reference>
<dbReference type="VEuPathDB" id="VectorBase:AAEL003089"/>
<dbReference type="PANTHER" id="PTHR16212:SF4">
    <property type="entry name" value="FOCADHESIN"/>
    <property type="match status" value="1"/>
</dbReference>
<accession>A0A1S4F3N2</accession>
<dbReference type="PANTHER" id="PTHR16212">
    <property type="entry name" value="FOCADHESIN FAMILY MEMBER"/>
    <property type="match status" value="1"/>
</dbReference>
<dbReference type="EnsemblMetazoa" id="AAEL003089-RA">
    <property type="protein sequence ID" value="AAEL003089-PA"/>
    <property type="gene ID" value="AAEL003089"/>
</dbReference>